<feature type="region of interest" description="Disordered" evidence="9">
    <location>
        <begin position="1225"/>
        <end position="1252"/>
    </location>
</feature>
<keyword evidence="3" id="KW-0677">Repeat</keyword>
<accession>A0AAV2T0Z8</accession>
<dbReference type="Proteomes" id="UP001497525">
    <property type="component" value="Unassembled WGS sequence"/>
</dbReference>
<evidence type="ECO:0000256" key="9">
    <source>
        <dbReference type="SAM" id="MobiDB-lite"/>
    </source>
</evidence>
<keyword evidence="6 10" id="KW-0472">Membrane</keyword>
<dbReference type="InterPro" id="IPR050174">
    <property type="entry name" value="Protocadherin/Cadherin-CA"/>
</dbReference>
<dbReference type="SUPFAM" id="SSF49313">
    <property type="entry name" value="Cadherin-like"/>
    <property type="match status" value="6"/>
</dbReference>
<keyword evidence="2 10" id="KW-0812">Transmembrane</keyword>
<feature type="domain" description="Cadherin" evidence="11">
    <location>
        <begin position="774"/>
        <end position="1025"/>
    </location>
</feature>
<sequence>MIRALAIYYNLLQLCFLYLRSFGNPNDALFRLEVTEESPVGTLINGASEYLNQLRTTRLKSSDGVKFRLLEDGSVSRLLNLNPNHGLLRVSGRIDREDICPDVNNAILSTQNGANFGFMDSNKAASKMLFMGDSSNSNECVQPLNILLISSSKSSDDGSPRTVRVMVQLLIRDVNDNAPSWPQHLPLQVSFVETPSLGVSWSPMSGSSSAIISPDDTRNAKTIERALDPDMGPNGTVVYRLLGPGAEYFRLEDRGIGGPNGNPTSTLDFDESNKYGEDGSYHRPLMIWPVVPLDRETEEFAGRGGLFNLTLLASDLGTPPKTSSTTLLIFVTDVNDHAPVFHNGMYAAGGGKTAFGLTENNLVLYRPPNGNVRETVPVGSFILQLNATDRDSGAHSKVTYEFCPCDRNVAWDYFKIDQISGRISVAKRLDYDNGPRRFQFKVIAKDGAPEPYTLTGTAMVEITLADENDETPEISVMLLHASGVEFQTSPLINSPQRIGDLITPEMNGAKFLGEYVTSINENPQPETVIAYIQVIDRDHHGQDQVHCRLGPTDNFTLQVDTVGSHYDSSRSDFSVPASENLNLAHRQDFRLVTGTSMTDLNGPYNRLDREISPMQQITLTCTDSVGNSAYVLIKVHLIDVNDHAPEFISNGHFVFQIPENQELVGGKPIWLGRTIASDKDHGENALITYRLSDDESWFEMNKDVVERKVKRLFELDPQTGDLYAKTVFDRETAPSGGAYRIRVYASDGGTPKLTGTATVEIFILDVNDWAPQFTRDVYTFGVSEDTRVQEIIGAVEAIDRDADSQGKITYRIINPSHPRTVSSDELRKRSVAFLQKELEPKALIHSGVNLLRTQENSTFRENASVKPVKTSNRLNRLKRQTNVSLDISQGINNVADSQNREKTENRLLKSSTTGLEQTNSFEGFTQLNLGSLQEPVNYFSVDRLSGKIRLIRRLDRESVAFLSIEILAVDAPPVSIVPLNRHLSGAYSDSNWTSRAHTQVTQKSLSSTTTVVIAVTDVNDNSPVFRRPNTSTAIQLRLHETLGRQLLIAEATDADEGDNARVTYYIRSEVPRPAGGPGTGYFAIDETSGVLFLAKTLNNTATHRLVIEACDNASGLNRRCSLSPSIRITVFDGVHYQEGSSSDLSIYPSRASQTGQSELPFDLDALTARSAAAAQASRRNELVVVALVIIFSLLLLATILLVACLVHKRGARTWFIGRPRLANRKSRGKDANKSKVQNNSRMGTSPWLDGTPMSESNELTMDAKFESGKPVQYDVGGLTTDAKYLSQDALASIGYTNVTPGYSLVSTAMINGPPNFALTNQLDRPIIGSVPQLAPAHPRHFGSPTLDNSQAAFGPNSRRVFRRIPQNSDTNELLTQSSYKPPSPDYQSLDTMWGQYPGPEIGLVRGVHTYRNPITSSSIQYAVDDGVAGTEPPIFLNTNPNGGAQTLPPHTYYEIATSAPGSRDMWQTRRTQLFEMTEPSEMGGRSYSQAATLGRPATGKGKRRMAVKDDSMHNLQAGELAIHKNKKSTHVTNRKEERTEESEVKSTQDNSAAYAAKSNARYTYQAYREGTFV</sequence>
<feature type="domain" description="Cadherin" evidence="11">
    <location>
        <begin position="666"/>
        <end position="773"/>
    </location>
</feature>
<dbReference type="InterPro" id="IPR002126">
    <property type="entry name" value="Cadherin-like_dom"/>
</dbReference>
<evidence type="ECO:0000256" key="7">
    <source>
        <dbReference type="ARBA" id="ARBA00023180"/>
    </source>
</evidence>
<proteinExistence type="predicted"/>
<organism evidence="12 13">
    <name type="scientific">Calicophoron daubneyi</name>
    <name type="common">Rumen fluke</name>
    <name type="synonym">Paramphistomum daubneyi</name>
    <dbReference type="NCBI Taxonomy" id="300641"/>
    <lineage>
        <taxon>Eukaryota</taxon>
        <taxon>Metazoa</taxon>
        <taxon>Spiralia</taxon>
        <taxon>Lophotrochozoa</taxon>
        <taxon>Platyhelminthes</taxon>
        <taxon>Trematoda</taxon>
        <taxon>Digenea</taxon>
        <taxon>Plagiorchiida</taxon>
        <taxon>Pronocephalata</taxon>
        <taxon>Paramphistomoidea</taxon>
        <taxon>Paramphistomidae</taxon>
        <taxon>Calicophoron</taxon>
    </lineage>
</organism>
<comment type="subcellular location">
    <subcellularLocation>
        <location evidence="1">Membrane</location>
        <topology evidence="1">Single-pass membrane protein</topology>
    </subcellularLocation>
</comment>
<feature type="domain" description="Cadherin" evidence="11">
    <location>
        <begin position="364"/>
        <end position="474"/>
    </location>
</feature>
<name>A0AAV2T0Z8_CALDB</name>
<dbReference type="GO" id="GO:0007156">
    <property type="term" value="P:homophilic cell adhesion via plasma membrane adhesion molecules"/>
    <property type="evidence" value="ECO:0007669"/>
    <property type="project" value="InterPro"/>
</dbReference>
<dbReference type="PRINTS" id="PR00205">
    <property type="entry name" value="CADHERIN"/>
</dbReference>
<evidence type="ECO:0000256" key="2">
    <source>
        <dbReference type="ARBA" id="ARBA00022692"/>
    </source>
</evidence>
<feature type="domain" description="Cadherin" evidence="11">
    <location>
        <begin position="26"/>
        <end position="181"/>
    </location>
</feature>
<feature type="transmembrane region" description="Helical" evidence="10">
    <location>
        <begin position="1182"/>
        <end position="1206"/>
    </location>
</feature>
<evidence type="ECO:0000256" key="10">
    <source>
        <dbReference type="SAM" id="Phobius"/>
    </source>
</evidence>
<feature type="domain" description="Cadherin" evidence="11">
    <location>
        <begin position="1043"/>
        <end position="1132"/>
    </location>
</feature>
<evidence type="ECO:0000256" key="5">
    <source>
        <dbReference type="ARBA" id="ARBA00022989"/>
    </source>
</evidence>
<comment type="caution">
    <text evidence="12">The sequence shown here is derived from an EMBL/GenBank/DDBJ whole genome shotgun (WGS) entry which is preliminary data.</text>
</comment>
<reference evidence="12" key="1">
    <citation type="submission" date="2024-06" db="EMBL/GenBank/DDBJ databases">
        <authorList>
            <person name="Liu X."/>
            <person name="Lenzi L."/>
            <person name="Haldenby T S."/>
            <person name="Uol C."/>
        </authorList>
    </citation>
    <scope>NUCLEOTIDE SEQUENCE</scope>
</reference>
<feature type="domain" description="Cadherin" evidence="11">
    <location>
        <begin position="511"/>
        <end position="647"/>
    </location>
</feature>
<evidence type="ECO:0000256" key="6">
    <source>
        <dbReference type="ARBA" id="ARBA00023136"/>
    </source>
</evidence>
<feature type="domain" description="Cadherin" evidence="11">
    <location>
        <begin position="226"/>
        <end position="341"/>
    </location>
</feature>
<dbReference type="PANTHER" id="PTHR24028">
    <property type="entry name" value="CADHERIN-87A"/>
    <property type="match status" value="1"/>
</dbReference>
<dbReference type="CDD" id="cd11304">
    <property type="entry name" value="Cadherin_repeat"/>
    <property type="match status" value="7"/>
</dbReference>
<keyword evidence="5 10" id="KW-1133">Transmembrane helix</keyword>
<dbReference type="InterPro" id="IPR015919">
    <property type="entry name" value="Cadherin-like_sf"/>
</dbReference>
<dbReference type="PANTHER" id="PTHR24028:SF146">
    <property type="entry name" value="CADHERIN 96CB, ISOFORM D-RELATED"/>
    <property type="match status" value="1"/>
</dbReference>
<dbReference type="FunFam" id="2.60.40.60:FF:000092">
    <property type="entry name" value="Protocadherin 8"/>
    <property type="match status" value="1"/>
</dbReference>
<feature type="region of interest" description="Disordered" evidence="9">
    <location>
        <begin position="1365"/>
        <end position="1385"/>
    </location>
</feature>
<dbReference type="SMART" id="SM00112">
    <property type="entry name" value="CA"/>
    <property type="match status" value="7"/>
</dbReference>
<evidence type="ECO:0000256" key="3">
    <source>
        <dbReference type="ARBA" id="ARBA00022737"/>
    </source>
</evidence>
<evidence type="ECO:0000256" key="8">
    <source>
        <dbReference type="PROSITE-ProRule" id="PRU00043"/>
    </source>
</evidence>
<dbReference type="PROSITE" id="PS50268">
    <property type="entry name" value="CADHERIN_2"/>
    <property type="match status" value="7"/>
</dbReference>
<feature type="compositionally biased region" description="Polar residues" evidence="9">
    <location>
        <begin position="1234"/>
        <end position="1243"/>
    </location>
</feature>
<feature type="region of interest" description="Disordered" evidence="9">
    <location>
        <begin position="1518"/>
        <end position="1558"/>
    </location>
</feature>
<dbReference type="InterPro" id="IPR020894">
    <property type="entry name" value="Cadherin_CS"/>
</dbReference>
<keyword evidence="4 8" id="KW-0106">Calcium</keyword>
<evidence type="ECO:0000313" key="12">
    <source>
        <dbReference type="EMBL" id="CAL5130053.1"/>
    </source>
</evidence>
<keyword evidence="7" id="KW-0325">Glycoprotein</keyword>
<dbReference type="Pfam" id="PF00028">
    <property type="entry name" value="Cadherin"/>
    <property type="match status" value="3"/>
</dbReference>
<evidence type="ECO:0000259" key="11">
    <source>
        <dbReference type="PROSITE" id="PS50268"/>
    </source>
</evidence>
<dbReference type="GO" id="GO:0005509">
    <property type="term" value="F:calcium ion binding"/>
    <property type="evidence" value="ECO:0007669"/>
    <property type="project" value="UniProtKB-UniRule"/>
</dbReference>
<dbReference type="Gene3D" id="2.60.40.60">
    <property type="entry name" value="Cadherins"/>
    <property type="match status" value="8"/>
</dbReference>
<evidence type="ECO:0000256" key="1">
    <source>
        <dbReference type="ARBA" id="ARBA00004167"/>
    </source>
</evidence>
<dbReference type="GO" id="GO:0005886">
    <property type="term" value="C:plasma membrane"/>
    <property type="evidence" value="ECO:0007669"/>
    <property type="project" value="InterPro"/>
</dbReference>
<dbReference type="EMBL" id="CAXLJL010000057">
    <property type="protein sequence ID" value="CAL5130053.1"/>
    <property type="molecule type" value="Genomic_DNA"/>
</dbReference>
<feature type="compositionally biased region" description="Basic and acidic residues" evidence="9">
    <location>
        <begin position="1533"/>
        <end position="1546"/>
    </location>
</feature>
<dbReference type="PROSITE" id="PS00232">
    <property type="entry name" value="CADHERIN_1"/>
    <property type="match status" value="3"/>
</dbReference>
<gene>
    <name evidence="12" type="ORF">CDAUBV1_LOCUS1495</name>
</gene>
<protein>
    <recommendedName>
        <fullName evidence="11">Cadherin domain-containing protein</fullName>
    </recommendedName>
</protein>
<evidence type="ECO:0000313" key="13">
    <source>
        <dbReference type="Proteomes" id="UP001497525"/>
    </source>
</evidence>
<feature type="region of interest" description="Disordered" evidence="9">
    <location>
        <begin position="1478"/>
        <end position="1503"/>
    </location>
</feature>
<evidence type="ECO:0000256" key="4">
    <source>
        <dbReference type="ARBA" id="ARBA00022837"/>
    </source>
</evidence>